<keyword evidence="8" id="KW-1185">Reference proteome</keyword>
<sequence length="134" mass="16030">MTTRSLWFLTMFLLVLSRCEGWMFPKTQTVNVTNVLGLDLTVHCKSKDDDLGVKLLHHNGYFTFRFKPNFVDNTLFYCSFAWKNNFHWFDIYSVQRDDDKCDDNYCSWIVQPLGPCMWNKDKKIFNDCFPWNKA</sequence>
<feature type="signal peptide" evidence="6">
    <location>
        <begin position="1"/>
        <end position="21"/>
    </location>
</feature>
<comment type="similarity">
    <text evidence="2 6">Belongs to the plant self-incompatibility (S1) protein family.</text>
</comment>
<evidence type="ECO:0000256" key="4">
    <source>
        <dbReference type="ARBA" id="ARBA00022525"/>
    </source>
</evidence>
<organism evidence="7 8">
    <name type="scientific">Jatropha curcas</name>
    <name type="common">Barbados nut</name>
    <dbReference type="NCBI Taxonomy" id="180498"/>
    <lineage>
        <taxon>Eukaryota</taxon>
        <taxon>Viridiplantae</taxon>
        <taxon>Streptophyta</taxon>
        <taxon>Embryophyta</taxon>
        <taxon>Tracheophyta</taxon>
        <taxon>Spermatophyta</taxon>
        <taxon>Magnoliopsida</taxon>
        <taxon>eudicotyledons</taxon>
        <taxon>Gunneridae</taxon>
        <taxon>Pentapetalae</taxon>
        <taxon>rosids</taxon>
        <taxon>fabids</taxon>
        <taxon>Malpighiales</taxon>
        <taxon>Euphorbiaceae</taxon>
        <taxon>Crotonoideae</taxon>
        <taxon>Jatropheae</taxon>
        <taxon>Jatropha</taxon>
    </lineage>
</organism>
<name>A0A067L7K4_JATCU</name>
<dbReference type="AlphaFoldDB" id="A0A067L7K4"/>
<keyword evidence="4 6" id="KW-0964">Secreted</keyword>
<dbReference type="OrthoDB" id="1096418at2759"/>
<evidence type="ECO:0000256" key="6">
    <source>
        <dbReference type="RuleBase" id="RU367044"/>
    </source>
</evidence>
<dbReference type="EMBL" id="KK914251">
    <property type="protein sequence ID" value="KDP44436.1"/>
    <property type="molecule type" value="Genomic_DNA"/>
</dbReference>
<evidence type="ECO:0000313" key="8">
    <source>
        <dbReference type="Proteomes" id="UP000027138"/>
    </source>
</evidence>
<dbReference type="Pfam" id="PF05938">
    <property type="entry name" value="Self-incomp_S1"/>
    <property type="match status" value="1"/>
</dbReference>
<reference evidence="7 8" key="1">
    <citation type="journal article" date="2014" name="PLoS ONE">
        <title>Global Analysis of Gene Expression Profiles in Physic Nut (Jatropha curcas L.) Seedlings Exposed to Salt Stress.</title>
        <authorList>
            <person name="Zhang L."/>
            <person name="Zhang C."/>
            <person name="Wu P."/>
            <person name="Chen Y."/>
            <person name="Li M."/>
            <person name="Jiang H."/>
            <person name="Wu G."/>
        </authorList>
    </citation>
    <scope>NUCLEOTIDE SEQUENCE [LARGE SCALE GENOMIC DNA]</scope>
    <source>
        <strain evidence="8">cv. GZQX0401</strain>
        <tissue evidence="7">Young leaves</tissue>
    </source>
</reference>
<dbReference type="PANTHER" id="PTHR31232:SF133">
    <property type="entry name" value="S-PROTEIN HOMOLOG"/>
    <property type="match status" value="1"/>
</dbReference>
<evidence type="ECO:0000256" key="5">
    <source>
        <dbReference type="ARBA" id="ARBA00022729"/>
    </source>
</evidence>
<keyword evidence="3 6" id="KW-0713">Self-incompatibility</keyword>
<dbReference type="InterPro" id="IPR010264">
    <property type="entry name" value="Self-incomp_S1"/>
</dbReference>
<evidence type="ECO:0000313" key="7">
    <source>
        <dbReference type="EMBL" id="KDP44436.1"/>
    </source>
</evidence>
<keyword evidence="5 6" id="KW-0732">Signal</keyword>
<evidence type="ECO:0000256" key="2">
    <source>
        <dbReference type="ARBA" id="ARBA00005581"/>
    </source>
</evidence>
<protein>
    <recommendedName>
        <fullName evidence="6">S-protein homolog</fullName>
    </recommendedName>
</protein>
<accession>A0A067L7K4</accession>
<evidence type="ECO:0000256" key="1">
    <source>
        <dbReference type="ARBA" id="ARBA00004613"/>
    </source>
</evidence>
<comment type="subcellular location">
    <subcellularLocation>
        <location evidence="1 6">Secreted</location>
    </subcellularLocation>
</comment>
<evidence type="ECO:0000256" key="3">
    <source>
        <dbReference type="ARBA" id="ARBA00022471"/>
    </source>
</evidence>
<dbReference type="GO" id="GO:0060320">
    <property type="term" value="P:rejection of self pollen"/>
    <property type="evidence" value="ECO:0007669"/>
    <property type="project" value="UniProtKB-KW"/>
</dbReference>
<dbReference type="PANTHER" id="PTHR31232">
    <property type="match status" value="1"/>
</dbReference>
<feature type="chain" id="PRO_5025089815" description="S-protein homolog" evidence="6">
    <location>
        <begin position="22"/>
        <end position="134"/>
    </location>
</feature>
<dbReference type="Proteomes" id="UP000027138">
    <property type="component" value="Unassembled WGS sequence"/>
</dbReference>
<gene>
    <name evidence="7" type="ORF">JCGZ_16269</name>
</gene>
<dbReference type="GO" id="GO:0005576">
    <property type="term" value="C:extracellular region"/>
    <property type="evidence" value="ECO:0007669"/>
    <property type="project" value="UniProtKB-SubCell"/>
</dbReference>
<proteinExistence type="inferred from homology"/>